<accession>A0ABW7AI42</accession>
<dbReference type="Gene3D" id="1.10.260.40">
    <property type="entry name" value="lambda repressor-like DNA-binding domains"/>
    <property type="match status" value="1"/>
</dbReference>
<organism evidence="3 4">
    <name type="scientific">Nonomuraea marmarensis</name>
    <dbReference type="NCBI Taxonomy" id="3351344"/>
    <lineage>
        <taxon>Bacteria</taxon>
        <taxon>Bacillati</taxon>
        <taxon>Actinomycetota</taxon>
        <taxon>Actinomycetes</taxon>
        <taxon>Streptosporangiales</taxon>
        <taxon>Streptosporangiaceae</taxon>
        <taxon>Nonomuraea</taxon>
    </lineage>
</organism>
<dbReference type="CDD" id="cd00093">
    <property type="entry name" value="HTH_XRE"/>
    <property type="match status" value="1"/>
</dbReference>
<protein>
    <submittedName>
        <fullName evidence="3">ImmA/IrrE family metallo-endopeptidase</fullName>
    </submittedName>
</protein>
<gene>
    <name evidence="3" type="ORF">ACFLIM_26240</name>
</gene>
<evidence type="ECO:0000313" key="3">
    <source>
        <dbReference type="EMBL" id="MFG1706693.1"/>
    </source>
</evidence>
<dbReference type="Gene3D" id="1.10.10.2910">
    <property type="match status" value="1"/>
</dbReference>
<keyword evidence="4" id="KW-1185">Reference proteome</keyword>
<dbReference type="SMART" id="SM00530">
    <property type="entry name" value="HTH_XRE"/>
    <property type="match status" value="1"/>
</dbReference>
<evidence type="ECO:0000256" key="1">
    <source>
        <dbReference type="ARBA" id="ARBA00007227"/>
    </source>
</evidence>
<sequence>MDAVTTGHESASPLGARLRAAREARGLTQQQASAELGVSRPLLIAMEKGSREIRPEELARLARLYGRPVSELLRPSEPPTAVGTRFRAALGMKAQAHDIEAVITDLERICDDYLELARKAGAMLPRRYPALRTLELGSDEAEDLATDERNRLGLGDGPIERLREILENDVGIRVFILPLPPRVAGLFVYAEPLGGCVAVNVNHPPERRRFAMAHEYAHFLVSRDRPEVTLLGRSTRVPEAERFADAFAAAFLMPRSGLARRFHELKRSQGGKTSAATLLQLARAYRVSVQAMTHRLEDLQLIPGGTWDKLVDDKFVPRAGERLPGLGELLDEGESLPQHYRSLAVQLYVQGEITEGQFARFLHTDRVGARDIYRALTSSPDVSDDGSPQIFDLFDPEG</sequence>
<dbReference type="InterPro" id="IPR052345">
    <property type="entry name" value="Rad_response_metalloprotease"/>
</dbReference>
<name>A0ABW7AI42_9ACTN</name>
<evidence type="ECO:0000259" key="2">
    <source>
        <dbReference type="PROSITE" id="PS50943"/>
    </source>
</evidence>
<dbReference type="InterPro" id="IPR010982">
    <property type="entry name" value="Lambda_DNA-bd_dom_sf"/>
</dbReference>
<dbReference type="EMBL" id="JBICRM010000016">
    <property type="protein sequence ID" value="MFG1706693.1"/>
    <property type="molecule type" value="Genomic_DNA"/>
</dbReference>
<dbReference type="RefSeq" id="WP_393169781.1">
    <property type="nucleotide sequence ID" value="NZ_JBICRM010000016.1"/>
</dbReference>
<comment type="caution">
    <text evidence="3">The sequence shown here is derived from an EMBL/GenBank/DDBJ whole genome shotgun (WGS) entry which is preliminary data.</text>
</comment>
<dbReference type="InterPro" id="IPR010359">
    <property type="entry name" value="IrrE_HExxH"/>
</dbReference>
<dbReference type="PANTHER" id="PTHR43236:SF1">
    <property type="entry name" value="BLL7220 PROTEIN"/>
    <property type="match status" value="1"/>
</dbReference>
<dbReference type="Pfam" id="PF01381">
    <property type="entry name" value="HTH_3"/>
    <property type="match status" value="1"/>
</dbReference>
<dbReference type="PANTHER" id="PTHR43236">
    <property type="entry name" value="ANTITOXIN HIGA1"/>
    <property type="match status" value="1"/>
</dbReference>
<dbReference type="SUPFAM" id="SSF47413">
    <property type="entry name" value="lambda repressor-like DNA-binding domains"/>
    <property type="match status" value="1"/>
</dbReference>
<comment type="similarity">
    <text evidence="1">Belongs to the short-chain fatty acyl-CoA assimilation regulator (ScfR) family.</text>
</comment>
<evidence type="ECO:0000313" key="4">
    <source>
        <dbReference type="Proteomes" id="UP001603978"/>
    </source>
</evidence>
<dbReference type="PROSITE" id="PS50943">
    <property type="entry name" value="HTH_CROC1"/>
    <property type="match status" value="1"/>
</dbReference>
<reference evidence="3 4" key="1">
    <citation type="submission" date="2024-10" db="EMBL/GenBank/DDBJ databases">
        <authorList>
            <person name="Topkara A.R."/>
            <person name="Saygin H."/>
        </authorList>
    </citation>
    <scope>NUCLEOTIDE SEQUENCE [LARGE SCALE GENOMIC DNA]</scope>
    <source>
        <strain evidence="3 4">M3C6</strain>
    </source>
</reference>
<proteinExistence type="inferred from homology"/>
<feature type="domain" description="HTH cro/C1-type" evidence="2">
    <location>
        <begin position="18"/>
        <end position="72"/>
    </location>
</feature>
<dbReference type="Proteomes" id="UP001603978">
    <property type="component" value="Unassembled WGS sequence"/>
</dbReference>
<dbReference type="InterPro" id="IPR001387">
    <property type="entry name" value="Cro/C1-type_HTH"/>
</dbReference>
<dbReference type="Pfam" id="PF06114">
    <property type="entry name" value="Peptidase_M78"/>
    <property type="match status" value="1"/>
</dbReference>